<gene>
    <name evidence="1" type="ORF">DCY43_00055</name>
</gene>
<comment type="caution">
    <text evidence="1">The sequence shown here is derived from an EMBL/GenBank/DDBJ whole genome shotgun (WGS) entry which is preliminary data.</text>
</comment>
<sequence>MLYYCYHFYWTHKKRKLKPCQDQKIAIRMKVAMIEMTDSEATGKLRNRRSARIAVIRRVTPTTARTTEATVQ</sequence>
<protein>
    <submittedName>
        <fullName evidence="1">Uncharacterized protein</fullName>
    </submittedName>
</protein>
<organism evidence="1 2">
    <name type="scientific">candidate division WWE3 bacterium</name>
    <dbReference type="NCBI Taxonomy" id="2053526"/>
    <lineage>
        <taxon>Bacteria</taxon>
        <taxon>Katanobacteria</taxon>
    </lineage>
</organism>
<proteinExistence type="predicted"/>
<reference evidence="1 2" key="1">
    <citation type="journal article" date="2018" name="Nat. Biotechnol.">
        <title>A standardized bacterial taxonomy based on genome phylogeny substantially revises the tree of life.</title>
        <authorList>
            <person name="Parks D.H."/>
            <person name="Chuvochina M."/>
            <person name="Waite D.W."/>
            <person name="Rinke C."/>
            <person name="Skarshewski A."/>
            <person name="Chaumeil P.A."/>
            <person name="Hugenholtz P."/>
        </authorList>
    </citation>
    <scope>NUCLEOTIDE SEQUENCE [LARGE SCALE GENOMIC DNA]</scope>
    <source>
        <strain evidence="1">UBA10185</strain>
    </source>
</reference>
<accession>A0A351JS71</accession>
<evidence type="ECO:0000313" key="2">
    <source>
        <dbReference type="Proteomes" id="UP000264072"/>
    </source>
</evidence>
<dbReference type="EMBL" id="DNHX01000001">
    <property type="protein sequence ID" value="HAZ29141.1"/>
    <property type="molecule type" value="Genomic_DNA"/>
</dbReference>
<name>A0A351JS71_UNCKA</name>
<dbReference type="AlphaFoldDB" id="A0A351JS71"/>
<evidence type="ECO:0000313" key="1">
    <source>
        <dbReference type="EMBL" id="HAZ29141.1"/>
    </source>
</evidence>
<dbReference type="Proteomes" id="UP000264072">
    <property type="component" value="Unassembled WGS sequence"/>
</dbReference>